<feature type="transmembrane region" description="Helical" evidence="9">
    <location>
        <begin position="269"/>
        <end position="296"/>
    </location>
</feature>
<feature type="transmembrane region" description="Helical" evidence="9">
    <location>
        <begin position="196"/>
        <end position="218"/>
    </location>
</feature>
<dbReference type="EMBL" id="SULG01000006">
    <property type="protein sequence ID" value="TLD43184.1"/>
    <property type="molecule type" value="Genomic_DNA"/>
</dbReference>
<feature type="transmembrane region" description="Helical" evidence="9">
    <location>
        <begin position="324"/>
        <end position="341"/>
    </location>
</feature>
<evidence type="ECO:0000256" key="1">
    <source>
        <dbReference type="ARBA" id="ARBA00004651"/>
    </source>
</evidence>
<sequence length="444" mass="48292">MNYQIKQSQMQNPHLIRTMGFFDVICLGINGVVGAGIFLLPGQLFSLAGTGALWVFPLCGALCFAIALCFAEMGGMYTATGGAYLYAKDAFGPFVGFLVGSVMWFSSIIGWASVASGFGLYLEYFLPSAGRWLSNTIVIMFLAGLSIINYFGVKPGARTINFFTLGKLLSLCIFISVGLFFINGQNLASPHTSEQFSVAAILALYAYTGFEFVVVPAGEMQHPQKHIPRVLFLVLTIVTVLYVVIQFVAAGAFPSLATSDKPLADAARYFMGAIGGVIIGAGALLSVGGVNAGIALTSPRSLYALSADGFFPEIFSKIHPRYHTPYVAIIVTTSLTLVLTLTGSFRYLISASVMVSILQYIPTCLAVIILRKYRPEQERSYKIPGGYCVPVFALMVCGWLICHVELKVVAATALAMVILLPFYFKKWLWRAVLVFVYNDNERKK</sequence>
<feature type="transmembrane region" description="Helical" evidence="9">
    <location>
        <begin position="52"/>
        <end position="71"/>
    </location>
</feature>
<feature type="transmembrane region" description="Helical" evidence="9">
    <location>
        <begin position="230"/>
        <end position="249"/>
    </location>
</feature>
<dbReference type="InterPro" id="IPR050367">
    <property type="entry name" value="APC_superfamily"/>
</dbReference>
<accession>A0A533QEU4</accession>
<dbReference type="PANTHER" id="PTHR42770:SF18">
    <property type="entry name" value="ARGININE_AGMATINE ANTIPORTER"/>
    <property type="match status" value="1"/>
</dbReference>
<reference evidence="10 11" key="1">
    <citation type="submission" date="2019-04" db="EMBL/GenBank/DDBJ databases">
        <title>Genome of a novel bacterium Candidatus Jettenia ecosi reconstructed from metagenome of an anammox bioreactor.</title>
        <authorList>
            <person name="Mardanov A.V."/>
            <person name="Beletsky A.V."/>
            <person name="Ravin N.V."/>
            <person name="Botchkova E.A."/>
            <person name="Litti Y.V."/>
            <person name="Nozhevnikova A.N."/>
        </authorList>
    </citation>
    <scope>NUCLEOTIDE SEQUENCE [LARGE SCALE GENOMIC DNA]</scope>
    <source>
        <strain evidence="10">J2</strain>
    </source>
</reference>
<evidence type="ECO:0000313" key="11">
    <source>
        <dbReference type="Proteomes" id="UP000319783"/>
    </source>
</evidence>
<dbReference type="PIRSF" id="PIRSF006060">
    <property type="entry name" value="AA_transporter"/>
    <property type="match status" value="1"/>
</dbReference>
<evidence type="ECO:0000256" key="4">
    <source>
        <dbReference type="ARBA" id="ARBA00022475"/>
    </source>
</evidence>
<evidence type="ECO:0000256" key="2">
    <source>
        <dbReference type="ARBA" id="ARBA00008220"/>
    </source>
</evidence>
<feature type="transmembrane region" description="Helical" evidence="9">
    <location>
        <begin position="407"/>
        <end position="424"/>
    </location>
</feature>
<dbReference type="Proteomes" id="UP000319783">
    <property type="component" value="Unassembled WGS sequence"/>
</dbReference>
<dbReference type="AlphaFoldDB" id="A0A533QEU4"/>
<evidence type="ECO:0000256" key="6">
    <source>
        <dbReference type="ARBA" id="ARBA00022989"/>
    </source>
</evidence>
<dbReference type="Pfam" id="PF13520">
    <property type="entry name" value="AA_permease_2"/>
    <property type="match status" value="1"/>
</dbReference>
<keyword evidence="6 9" id="KW-1133">Transmembrane helix</keyword>
<feature type="transmembrane region" description="Helical" evidence="9">
    <location>
        <begin position="91"/>
        <end position="112"/>
    </location>
</feature>
<gene>
    <name evidence="10" type="ORF">JETT_0488</name>
</gene>
<evidence type="ECO:0000313" key="10">
    <source>
        <dbReference type="EMBL" id="TLD43184.1"/>
    </source>
</evidence>
<organism evidence="10 11">
    <name type="scientific">Candidatus Jettenia ecosi</name>
    <dbReference type="NCBI Taxonomy" id="2494326"/>
    <lineage>
        <taxon>Bacteria</taxon>
        <taxon>Pseudomonadati</taxon>
        <taxon>Planctomycetota</taxon>
        <taxon>Candidatus Brocadiia</taxon>
        <taxon>Candidatus Brocadiales</taxon>
        <taxon>Candidatus Brocadiaceae</taxon>
        <taxon>Candidatus Jettenia</taxon>
    </lineage>
</organism>
<evidence type="ECO:0000256" key="7">
    <source>
        <dbReference type="ARBA" id="ARBA00023136"/>
    </source>
</evidence>
<feature type="transmembrane region" description="Helical" evidence="9">
    <location>
        <begin position="21"/>
        <end position="40"/>
    </location>
</feature>
<comment type="similarity">
    <text evidence="2">Belongs to the amino acid-polyamine-organocation (APC) superfamily. Basic amino acid/polyamine antiporter (APA) (TC 2.A.3.2) family.</text>
</comment>
<evidence type="ECO:0000256" key="3">
    <source>
        <dbReference type="ARBA" id="ARBA00021069"/>
    </source>
</evidence>
<comment type="caution">
    <text evidence="10">The sequence shown here is derived from an EMBL/GenBank/DDBJ whole genome shotgun (WGS) entry which is preliminary data.</text>
</comment>
<keyword evidence="5 9" id="KW-0812">Transmembrane</keyword>
<proteinExistence type="inferred from homology"/>
<comment type="subcellular location">
    <subcellularLocation>
        <location evidence="1">Cell membrane</location>
        <topology evidence="1">Multi-pass membrane protein</topology>
    </subcellularLocation>
</comment>
<feature type="transmembrane region" description="Helical" evidence="9">
    <location>
        <begin position="165"/>
        <end position="184"/>
    </location>
</feature>
<dbReference type="PANTHER" id="PTHR42770">
    <property type="entry name" value="AMINO ACID TRANSPORTER-RELATED"/>
    <property type="match status" value="1"/>
</dbReference>
<feature type="transmembrane region" description="Helical" evidence="9">
    <location>
        <begin position="132"/>
        <end position="153"/>
    </location>
</feature>
<comment type="function">
    <text evidence="8">Major component of the acid-resistance (AR) system allowing enteric pathogens to survive the acidic environment in the stomach. Exchanges extracellular arginine for its intracellular decarboxylation product agmatine (Agm) thereby expelling intracellular protons. Probably undergoes several conformational states in order to translocate the substrate across the membrane; keeps the substrate accessible to only 1 side of the membrane at a time by opening and closing 3 membrane-internal gates.</text>
</comment>
<feature type="transmembrane region" description="Helical" evidence="9">
    <location>
        <begin position="347"/>
        <end position="369"/>
    </location>
</feature>
<evidence type="ECO:0000256" key="8">
    <source>
        <dbReference type="ARBA" id="ARBA00045636"/>
    </source>
</evidence>
<dbReference type="Gene3D" id="1.20.1740.10">
    <property type="entry name" value="Amino acid/polyamine transporter I"/>
    <property type="match status" value="1"/>
</dbReference>
<keyword evidence="7 9" id="KW-0472">Membrane</keyword>
<name>A0A533QEU4_9BACT</name>
<keyword evidence="4" id="KW-1003">Cell membrane</keyword>
<dbReference type="GO" id="GO:0005886">
    <property type="term" value="C:plasma membrane"/>
    <property type="evidence" value="ECO:0007669"/>
    <property type="project" value="UniProtKB-SubCell"/>
</dbReference>
<dbReference type="GO" id="GO:0022857">
    <property type="term" value="F:transmembrane transporter activity"/>
    <property type="evidence" value="ECO:0007669"/>
    <property type="project" value="InterPro"/>
</dbReference>
<dbReference type="InterPro" id="IPR002293">
    <property type="entry name" value="AA/rel_permease1"/>
</dbReference>
<feature type="transmembrane region" description="Helical" evidence="9">
    <location>
        <begin position="381"/>
        <end position="401"/>
    </location>
</feature>
<protein>
    <recommendedName>
        <fullName evidence="3">Arginine/agmatine antiporter</fullName>
    </recommendedName>
</protein>
<evidence type="ECO:0000256" key="5">
    <source>
        <dbReference type="ARBA" id="ARBA00022692"/>
    </source>
</evidence>
<evidence type="ECO:0000256" key="9">
    <source>
        <dbReference type="SAM" id="Phobius"/>
    </source>
</evidence>